<evidence type="ECO:0000313" key="2">
    <source>
        <dbReference type="Proteomes" id="UP000219689"/>
    </source>
</evidence>
<dbReference type="InterPro" id="IPR029063">
    <property type="entry name" value="SAM-dependent_MTases_sf"/>
</dbReference>
<dbReference type="Proteomes" id="UP000219689">
    <property type="component" value="Unassembled WGS sequence"/>
</dbReference>
<gene>
    <name evidence="1" type="ORF">CP557_02070</name>
</gene>
<protein>
    <recommendedName>
        <fullName evidence="3">FkbM family methyltransferase</fullName>
    </recommendedName>
</protein>
<evidence type="ECO:0000313" key="1">
    <source>
        <dbReference type="EMBL" id="PCR89426.1"/>
    </source>
</evidence>
<proteinExistence type="predicted"/>
<dbReference type="RefSeq" id="WP_097378372.1">
    <property type="nucleotide sequence ID" value="NZ_NXNI01000001.1"/>
</dbReference>
<name>A0A2A5QRG1_9EURY</name>
<evidence type="ECO:0008006" key="3">
    <source>
        <dbReference type="Google" id="ProtNLM"/>
    </source>
</evidence>
<sequence>MGDSTKNPNHADGVYGIVQQAYNKVLRPRLPRTIGTLAGVEARAPRLLDVNKDRPGYKRGMVDAIRAHVEPGMIVDEIGTGRGVLTVHCLREGASHVRGYEAAEEMLEIAQETLTRNVGPSWSVDVGLHHAIVGEPGNVYGEAAETVVPAHDLSCADVLIMDVEGAEQPILRELGVAPETVIVETHPERGAPPSETRELLEDIGYEIDRRQYEPGVDIEVKPVLVGSLEGHDD</sequence>
<dbReference type="SUPFAM" id="SSF53335">
    <property type="entry name" value="S-adenosyl-L-methionine-dependent methyltransferases"/>
    <property type="match status" value="1"/>
</dbReference>
<dbReference type="EMBL" id="NXNI01000001">
    <property type="protein sequence ID" value="PCR89426.1"/>
    <property type="molecule type" value="Genomic_DNA"/>
</dbReference>
<keyword evidence="2" id="KW-1185">Reference proteome</keyword>
<reference evidence="1 2" key="1">
    <citation type="submission" date="2017-09" db="EMBL/GenBank/DDBJ databases">
        <title>Genome sequences of Natrinema ejinorence JCM 13890T.</title>
        <authorList>
            <person name="Roh S.W."/>
            <person name="Kim Y.B."/>
            <person name="Kim J.Y."/>
        </authorList>
    </citation>
    <scope>NUCLEOTIDE SEQUENCE [LARGE SCALE GENOMIC DNA]</scope>
    <source>
        <strain evidence="1 2">JCM 13890</strain>
    </source>
</reference>
<dbReference type="Gene3D" id="3.40.50.150">
    <property type="entry name" value="Vaccinia Virus protein VP39"/>
    <property type="match status" value="1"/>
</dbReference>
<accession>A0A2A5QRG1</accession>
<comment type="caution">
    <text evidence="1">The sequence shown here is derived from an EMBL/GenBank/DDBJ whole genome shotgun (WGS) entry which is preliminary data.</text>
</comment>
<organism evidence="1 2">
    <name type="scientific">Natrinema ejinorense</name>
    <dbReference type="NCBI Taxonomy" id="373386"/>
    <lineage>
        <taxon>Archaea</taxon>
        <taxon>Methanobacteriati</taxon>
        <taxon>Methanobacteriota</taxon>
        <taxon>Stenosarchaea group</taxon>
        <taxon>Halobacteria</taxon>
        <taxon>Halobacteriales</taxon>
        <taxon>Natrialbaceae</taxon>
        <taxon>Natrinema</taxon>
    </lineage>
</organism>
<dbReference type="OrthoDB" id="331551at2157"/>
<dbReference type="AlphaFoldDB" id="A0A2A5QRG1"/>